<evidence type="ECO:0008006" key="3">
    <source>
        <dbReference type="Google" id="ProtNLM"/>
    </source>
</evidence>
<proteinExistence type="predicted"/>
<dbReference type="PROSITE" id="PS51257">
    <property type="entry name" value="PROKAR_LIPOPROTEIN"/>
    <property type="match status" value="1"/>
</dbReference>
<dbReference type="SUPFAM" id="SSF56601">
    <property type="entry name" value="beta-lactamase/transpeptidase-like"/>
    <property type="match status" value="1"/>
</dbReference>
<dbReference type="AlphaFoldDB" id="A0A4Q7VVJ3"/>
<gene>
    <name evidence="1" type="ORF">EV670_1314</name>
</gene>
<comment type="caution">
    <text evidence="1">The sequence shown here is derived from an EMBL/GenBank/DDBJ whole genome shotgun (WGS) entry which is preliminary data.</text>
</comment>
<dbReference type="OrthoDB" id="8924956at2"/>
<reference evidence="1 2" key="1">
    <citation type="submission" date="2019-02" db="EMBL/GenBank/DDBJ databases">
        <title>Genomic Encyclopedia of Type Strains, Phase IV (KMG-IV): sequencing the most valuable type-strain genomes for metagenomic binning, comparative biology and taxonomic classification.</title>
        <authorList>
            <person name="Goeker M."/>
        </authorList>
    </citation>
    <scope>NUCLEOTIDE SEQUENCE [LARGE SCALE GENOMIC DNA]</scope>
    <source>
        <strain evidence="1 2">DSM 19570</strain>
    </source>
</reference>
<keyword evidence="2" id="KW-1185">Reference proteome</keyword>
<protein>
    <recommendedName>
        <fullName evidence="3">Beta-lactamase</fullName>
    </recommendedName>
</protein>
<evidence type="ECO:0000313" key="1">
    <source>
        <dbReference type="EMBL" id="RZU00603.1"/>
    </source>
</evidence>
<sequence length="333" mass="34262">MRFWIRRGAGTAMLALLAGCGGGDADSGAPTLDDAQRASAAQATAQANATCTAVRPFYWEIGRSGGRLAGGTVGGATPTRETVMPIASASKMLYAGYVAERRAGALSADDIRFLSFRSGYTSFDSCAQLDTVGSCAASGSNGDYTAAHDGKFFYGGGHMQQHAAQPSLMGLAALDNAALAAELRSRLGSAIALDYSQPQPAGGVRMSAADYALFLQRVLAGSLRLRELLGTSAVHTNPLLYPAEALSTPVPLGESWSYSIGHWVETDPLVGDGAFSSAGAFGFYPWIDAGRTSYGVLARVSLATGGSAGGPGMQSAACGRLIRKAWLSGQSIP</sequence>
<dbReference type="Proteomes" id="UP000293671">
    <property type="component" value="Unassembled WGS sequence"/>
</dbReference>
<evidence type="ECO:0000313" key="2">
    <source>
        <dbReference type="Proteomes" id="UP000293671"/>
    </source>
</evidence>
<organism evidence="1 2">
    <name type="scientific">Rivibacter subsaxonicus</name>
    <dbReference type="NCBI Taxonomy" id="457575"/>
    <lineage>
        <taxon>Bacteria</taxon>
        <taxon>Pseudomonadati</taxon>
        <taxon>Pseudomonadota</taxon>
        <taxon>Betaproteobacteria</taxon>
        <taxon>Burkholderiales</taxon>
        <taxon>Rivibacter</taxon>
    </lineage>
</organism>
<name>A0A4Q7VVJ3_9BURK</name>
<dbReference type="EMBL" id="SHKP01000005">
    <property type="protein sequence ID" value="RZU00603.1"/>
    <property type="molecule type" value="Genomic_DNA"/>
</dbReference>
<accession>A0A4Q7VVJ3</accession>
<dbReference type="InterPro" id="IPR012338">
    <property type="entry name" value="Beta-lactam/transpept-like"/>
</dbReference>
<dbReference type="RefSeq" id="WP_130431051.1">
    <property type="nucleotide sequence ID" value="NZ_SHKP01000005.1"/>
</dbReference>
<dbReference type="Gene3D" id="3.40.710.10">
    <property type="entry name" value="DD-peptidase/beta-lactamase superfamily"/>
    <property type="match status" value="1"/>
</dbReference>